<evidence type="ECO:0000313" key="2">
    <source>
        <dbReference type="EMBL" id="AFU02485.1"/>
    </source>
</evidence>
<feature type="signal peptide" evidence="1">
    <location>
        <begin position="1"/>
        <end position="23"/>
    </location>
</feature>
<accession>K0EZZ3</accession>
<keyword evidence="3" id="KW-1185">Reference proteome</keyword>
<dbReference type="HOGENOM" id="CLU_2035585_0_0_11"/>
<evidence type="ECO:0008006" key="4">
    <source>
        <dbReference type="Google" id="ProtNLM"/>
    </source>
</evidence>
<feature type="chain" id="PRO_5003830955" description="Peptidase inhibitor family I36" evidence="1">
    <location>
        <begin position="24"/>
        <end position="121"/>
    </location>
</feature>
<reference evidence="2 3" key="1">
    <citation type="journal article" date="2012" name="J. Bacteriol.">
        <title>Complete genome sequence of Nocardia brasiliensis HUJEG-1.</title>
        <authorList>
            <person name="Vera-Cabrera L."/>
            <person name="Ortiz-Lopez R."/>
            <person name="Elizondo-Gonzalez R."/>
            <person name="Perez-Maya A.A."/>
            <person name="Ocampo-Candiani J."/>
        </authorList>
    </citation>
    <scope>NUCLEOTIDE SEQUENCE [LARGE SCALE GENOMIC DNA]</scope>
    <source>
        <strain evidence="3">ATCC 700358</strain>
    </source>
</reference>
<dbReference type="eggNOG" id="ENOG50340JB">
    <property type="taxonomic scope" value="Bacteria"/>
</dbReference>
<proteinExistence type="predicted"/>
<dbReference type="RefSeq" id="WP_014985340.1">
    <property type="nucleotide sequence ID" value="NC_018681.1"/>
</dbReference>
<dbReference type="Proteomes" id="UP000006304">
    <property type="component" value="Chromosome"/>
</dbReference>
<dbReference type="KEGG" id="nbr:O3I_022650"/>
<evidence type="ECO:0000313" key="3">
    <source>
        <dbReference type="Proteomes" id="UP000006304"/>
    </source>
</evidence>
<dbReference type="Gene3D" id="2.60.20.10">
    <property type="entry name" value="Crystallins"/>
    <property type="match status" value="1"/>
</dbReference>
<organism evidence="2 3">
    <name type="scientific">Nocardia brasiliensis (strain ATCC 700358 / HUJEG-1)</name>
    <dbReference type="NCBI Taxonomy" id="1133849"/>
    <lineage>
        <taxon>Bacteria</taxon>
        <taxon>Bacillati</taxon>
        <taxon>Actinomycetota</taxon>
        <taxon>Actinomycetes</taxon>
        <taxon>Mycobacteriales</taxon>
        <taxon>Nocardiaceae</taxon>
        <taxon>Nocardia</taxon>
    </lineage>
</organism>
<dbReference type="AlphaFoldDB" id="K0EZZ3"/>
<dbReference type="Pfam" id="PF03995">
    <property type="entry name" value="Inhibitor_I36"/>
    <property type="match status" value="1"/>
</dbReference>
<keyword evidence="1" id="KW-0732">Signal</keyword>
<name>K0EZZ3_NOCB7</name>
<dbReference type="EMBL" id="CP003876">
    <property type="protein sequence ID" value="AFU02485.1"/>
    <property type="molecule type" value="Genomic_DNA"/>
</dbReference>
<evidence type="ECO:0000256" key="1">
    <source>
        <dbReference type="SAM" id="SignalP"/>
    </source>
</evidence>
<dbReference type="STRING" id="1133849.O3I_022650"/>
<gene>
    <name evidence="2" type="ORF">O3I_022650</name>
</gene>
<sequence length="121" mass="13021">MTFKQAVAAVATVAGMVGMGAFAAPAQAEAAGYDRCPSARFCIFSAPNGGGRIAYFQLGSTDLRLQNMDGQVYSLWNRTAQSWQGYTEYNYRGGIIFNVTPGWKSDVPADVAMQIHSVRGI</sequence>
<protein>
    <recommendedName>
        <fullName evidence="4">Peptidase inhibitor family I36</fullName>
    </recommendedName>
</protein>